<dbReference type="AlphaFoldDB" id="A0A2V1D5M6"/>
<proteinExistence type="inferred from homology"/>
<dbReference type="PANTHER" id="PTHR43656:SF2">
    <property type="entry name" value="BINDING OXIDOREDUCTASE, PUTATIVE (AFU_ORTHOLOGUE AFUA_2G08260)-RELATED"/>
    <property type="match status" value="1"/>
</dbReference>
<evidence type="ECO:0000256" key="4">
    <source>
        <dbReference type="ARBA" id="ARBA00023002"/>
    </source>
</evidence>
<feature type="domain" description="NADH:flavin oxidoreductase/NADH oxidase N-terminal" evidence="5">
    <location>
        <begin position="20"/>
        <end position="312"/>
    </location>
</feature>
<dbReference type="InterPro" id="IPR051799">
    <property type="entry name" value="NADH_flavin_oxidoreductase"/>
</dbReference>
<gene>
    <name evidence="6" type="ORF">DM02DRAFT_662081</name>
</gene>
<dbReference type="EMBL" id="KZ805597">
    <property type="protein sequence ID" value="PVH93312.1"/>
    <property type="molecule type" value="Genomic_DNA"/>
</dbReference>
<keyword evidence="3" id="KW-0288">FMN</keyword>
<dbReference type="OrthoDB" id="1663137at2759"/>
<dbReference type="Proteomes" id="UP000244855">
    <property type="component" value="Unassembled WGS sequence"/>
</dbReference>
<sequence>MSERLAVDGQPTAAHRRVFARWAQGGWGMLITGNIMIDERYLGGNGDVAVSCSDSATFEQWSKWTEAVRGHESIIVAQLNHPGRQSPLGAGKKCVLSKNIAPSAIPLILGDNALAWVVGSIMFGTPQEMTSAQIDDVIARFARAASLALRAGFHGVEIHAGHGFLLSQFLSSSTNTRSDEYGGSARKRAELVLRVIRAVRKVVPASFCVGVKVNSADHMNASGFEDMLEQVDLIAKEQVDYVQLSGGSFEDLQMMSTSNSVSLTRSANKRSLELTGGFRSRNGVNAALQSGACDLVGLARPAVKFPELPVEIIFNERLSNKEARFDVESAPSPGWIAKKIRSAGAGAETKYYTSLLHQL</sequence>
<dbReference type="Gene3D" id="3.20.20.70">
    <property type="entry name" value="Aldolase class I"/>
    <property type="match status" value="1"/>
</dbReference>
<dbReference type="PANTHER" id="PTHR43656">
    <property type="entry name" value="BINDING OXIDOREDUCTASE, PUTATIVE (AFU_ORTHOLOGUE AFUA_2G08260)-RELATED"/>
    <property type="match status" value="1"/>
</dbReference>
<dbReference type="InterPro" id="IPR001155">
    <property type="entry name" value="OxRdtase_FMN_N"/>
</dbReference>
<reference evidence="6 7" key="1">
    <citation type="journal article" date="2018" name="Sci. Rep.">
        <title>Comparative genomics provides insights into the lifestyle and reveals functional heterogeneity of dark septate endophytic fungi.</title>
        <authorList>
            <person name="Knapp D.G."/>
            <person name="Nemeth J.B."/>
            <person name="Barry K."/>
            <person name="Hainaut M."/>
            <person name="Henrissat B."/>
            <person name="Johnson J."/>
            <person name="Kuo A."/>
            <person name="Lim J.H.P."/>
            <person name="Lipzen A."/>
            <person name="Nolan M."/>
            <person name="Ohm R.A."/>
            <person name="Tamas L."/>
            <person name="Grigoriev I.V."/>
            <person name="Spatafora J.W."/>
            <person name="Nagy L.G."/>
            <person name="Kovacs G.M."/>
        </authorList>
    </citation>
    <scope>NUCLEOTIDE SEQUENCE [LARGE SCALE GENOMIC DNA]</scope>
    <source>
        <strain evidence="6 7">DSE2036</strain>
    </source>
</reference>
<accession>A0A2V1D5M6</accession>
<evidence type="ECO:0000256" key="3">
    <source>
        <dbReference type="ARBA" id="ARBA00022643"/>
    </source>
</evidence>
<comment type="similarity">
    <text evidence="1">Belongs to the NADH:flavin oxidoreductase/NADH oxidase family.</text>
</comment>
<dbReference type="InterPro" id="IPR013785">
    <property type="entry name" value="Aldolase_TIM"/>
</dbReference>
<protein>
    <submittedName>
        <fullName evidence="6">FMN-linked oxidoreductase</fullName>
    </submittedName>
</protein>
<evidence type="ECO:0000256" key="1">
    <source>
        <dbReference type="ARBA" id="ARBA00005979"/>
    </source>
</evidence>
<evidence type="ECO:0000256" key="2">
    <source>
        <dbReference type="ARBA" id="ARBA00022630"/>
    </source>
</evidence>
<evidence type="ECO:0000313" key="6">
    <source>
        <dbReference type="EMBL" id="PVH93312.1"/>
    </source>
</evidence>
<name>A0A2V1D5M6_9PLEO</name>
<dbReference type="GO" id="GO:0010181">
    <property type="term" value="F:FMN binding"/>
    <property type="evidence" value="ECO:0007669"/>
    <property type="project" value="InterPro"/>
</dbReference>
<dbReference type="GO" id="GO:0016491">
    <property type="term" value="F:oxidoreductase activity"/>
    <property type="evidence" value="ECO:0007669"/>
    <property type="project" value="UniProtKB-KW"/>
</dbReference>
<dbReference type="Pfam" id="PF00724">
    <property type="entry name" value="Oxidored_FMN"/>
    <property type="match status" value="1"/>
</dbReference>
<dbReference type="SUPFAM" id="SSF51395">
    <property type="entry name" value="FMN-linked oxidoreductases"/>
    <property type="match status" value="1"/>
</dbReference>
<keyword evidence="7" id="KW-1185">Reference proteome</keyword>
<evidence type="ECO:0000259" key="5">
    <source>
        <dbReference type="Pfam" id="PF00724"/>
    </source>
</evidence>
<keyword evidence="4" id="KW-0560">Oxidoreductase</keyword>
<evidence type="ECO:0000313" key="7">
    <source>
        <dbReference type="Proteomes" id="UP000244855"/>
    </source>
</evidence>
<organism evidence="6 7">
    <name type="scientific">Periconia macrospinosa</name>
    <dbReference type="NCBI Taxonomy" id="97972"/>
    <lineage>
        <taxon>Eukaryota</taxon>
        <taxon>Fungi</taxon>
        <taxon>Dikarya</taxon>
        <taxon>Ascomycota</taxon>
        <taxon>Pezizomycotina</taxon>
        <taxon>Dothideomycetes</taxon>
        <taxon>Pleosporomycetidae</taxon>
        <taxon>Pleosporales</taxon>
        <taxon>Massarineae</taxon>
        <taxon>Periconiaceae</taxon>
        <taxon>Periconia</taxon>
    </lineage>
</organism>
<dbReference type="STRING" id="97972.A0A2V1D5M6"/>
<keyword evidence="2" id="KW-0285">Flavoprotein</keyword>